<gene>
    <name evidence="2" type="ORF">ABS642_00850</name>
</gene>
<dbReference type="Pfam" id="PF12728">
    <property type="entry name" value="HTH_17"/>
    <property type="match status" value="1"/>
</dbReference>
<organism evidence="2">
    <name type="scientific">Microbacterium sp. A8/3-1</name>
    <dbReference type="NCBI Taxonomy" id="3160749"/>
    <lineage>
        <taxon>Bacteria</taxon>
        <taxon>Bacillati</taxon>
        <taxon>Actinomycetota</taxon>
        <taxon>Actinomycetes</taxon>
        <taxon>Micrococcales</taxon>
        <taxon>Microbacteriaceae</taxon>
        <taxon>Microbacterium</taxon>
    </lineage>
</organism>
<dbReference type="InterPro" id="IPR009061">
    <property type="entry name" value="DNA-bd_dom_put_sf"/>
</dbReference>
<evidence type="ECO:0000313" key="2">
    <source>
        <dbReference type="EMBL" id="XBX78669.1"/>
    </source>
</evidence>
<reference evidence="2" key="1">
    <citation type="submission" date="2024-06" db="EMBL/GenBank/DDBJ databases">
        <title>Draft genome sequence of Microbacterium sp. strain A8/3-1, isolated from Oxytropis tragacanthoides Fisch. ex DC. Root nodules in the Altai region of Russia.</title>
        <authorList>
            <person name="Sazanova A."/>
            <person name="Guro P."/>
            <person name="Kuznetsova I."/>
            <person name="Belimov A."/>
            <person name="Safronova V."/>
        </authorList>
    </citation>
    <scope>NUCLEOTIDE SEQUENCE</scope>
    <source>
        <strain evidence="2">A8/3-1</strain>
    </source>
</reference>
<dbReference type="EMBL" id="CP158357">
    <property type="protein sequence ID" value="XBX78669.1"/>
    <property type="molecule type" value="Genomic_DNA"/>
</dbReference>
<sequence length="69" mass="7832">MPEPKEWVTVKEAAVLVGRTERSVYNWIDGGDLAVVRDGKNRMLVLSKTVLRLSQQMRPGRPKGTPTRR</sequence>
<evidence type="ECO:0000259" key="1">
    <source>
        <dbReference type="Pfam" id="PF12728"/>
    </source>
</evidence>
<dbReference type="InterPro" id="IPR041657">
    <property type="entry name" value="HTH_17"/>
</dbReference>
<dbReference type="RefSeq" id="WP_350351895.1">
    <property type="nucleotide sequence ID" value="NZ_CP158357.1"/>
</dbReference>
<dbReference type="SUPFAM" id="SSF46955">
    <property type="entry name" value="Putative DNA-binding domain"/>
    <property type="match status" value="1"/>
</dbReference>
<protein>
    <submittedName>
        <fullName evidence="2">Helix-turn-helix domain-containing protein</fullName>
    </submittedName>
</protein>
<feature type="domain" description="Helix-turn-helix" evidence="1">
    <location>
        <begin position="7"/>
        <end position="49"/>
    </location>
</feature>
<name>A0AAU7VX51_9MICO</name>
<accession>A0AAU7VX51</accession>
<proteinExistence type="predicted"/>
<dbReference type="AlphaFoldDB" id="A0AAU7VX51"/>